<dbReference type="EMBL" id="MWWZ01000006">
    <property type="protein sequence ID" value="OZG68229.1"/>
    <property type="molecule type" value="Genomic_DNA"/>
</dbReference>
<dbReference type="AlphaFoldDB" id="A0A261G9Y4"/>
<dbReference type="EMBL" id="CP062938">
    <property type="protein sequence ID" value="QOL31714.1"/>
    <property type="molecule type" value="Genomic_DNA"/>
</dbReference>
<evidence type="ECO:0000313" key="2">
    <source>
        <dbReference type="EMBL" id="OZG68229.1"/>
    </source>
</evidence>
<evidence type="ECO:0000313" key="4">
    <source>
        <dbReference type="Proteomes" id="UP000216057"/>
    </source>
</evidence>
<organism evidence="2 4">
    <name type="scientific">Bifidobacterium eulemuris</name>
    <dbReference type="NCBI Taxonomy" id="1765219"/>
    <lineage>
        <taxon>Bacteria</taxon>
        <taxon>Bacillati</taxon>
        <taxon>Actinomycetota</taxon>
        <taxon>Actinomycetes</taxon>
        <taxon>Bifidobacteriales</taxon>
        <taxon>Bifidobacteriaceae</taxon>
        <taxon>Bifidobacterium</taxon>
    </lineage>
</organism>
<evidence type="ECO:0000313" key="3">
    <source>
        <dbReference type="EMBL" id="QOL31714.1"/>
    </source>
</evidence>
<gene>
    <name evidence="3" type="ORF">BE0216_03980</name>
    <name evidence="2" type="ORF">BEUL_1242</name>
</gene>
<dbReference type="RefSeq" id="WP_094636822.1">
    <property type="nucleotide sequence ID" value="NZ_CP062938.1"/>
</dbReference>
<name>A0A261G9Y4_9BIFI</name>
<sequence length="87" mass="9286">MGENWTIAAKVAVVVVFIQALVLSVVGGYLLAEASVRPAQTMGVHSTVVDGVEYTCLTVEEPNFKWQDNSVAAMSCTPDGILEGDER</sequence>
<dbReference type="KEGG" id="beu:BE0216_03980"/>
<proteinExistence type="predicted"/>
<dbReference type="Proteomes" id="UP000216057">
    <property type="component" value="Unassembled WGS sequence"/>
</dbReference>
<keyword evidence="5" id="KW-1185">Reference proteome</keyword>
<protein>
    <submittedName>
        <fullName evidence="2">Uncharacterized protein</fullName>
    </submittedName>
</protein>
<keyword evidence="1" id="KW-0472">Membrane</keyword>
<evidence type="ECO:0000256" key="1">
    <source>
        <dbReference type="SAM" id="Phobius"/>
    </source>
</evidence>
<reference evidence="3 5" key="2">
    <citation type="submission" date="2020-10" db="EMBL/GenBank/DDBJ databases">
        <title>Genome sequencing of Bifidobacterium eulemuris_DSMZ_100216.</title>
        <authorList>
            <person name="Kim J."/>
        </authorList>
    </citation>
    <scope>NUCLEOTIDE SEQUENCE [LARGE SCALE GENOMIC DNA]</scope>
    <source>
        <strain evidence="3 5">DSM 100216</strain>
    </source>
</reference>
<keyword evidence="1" id="KW-0812">Transmembrane</keyword>
<feature type="transmembrane region" description="Helical" evidence="1">
    <location>
        <begin position="12"/>
        <end position="32"/>
    </location>
</feature>
<keyword evidence="1" id="KW-1133">Transmembrane helix</keyword>
<accession>A0A261G9Y4</accession>
<reference evidence="2 4" key="1">
    <citation type="journal article" date="2017" name="BMC Genomics">
        <title>Comparative genomic and phylogenomic analyses of the Bifidobacteriaceae family.</title>
        <authorList>
            <person name="Lugli G.A."/>
            <person name="Milani C."/>
            <person name="Turroni F."/>
            <person name="Duranti S."/>
            <person name="Mancabelli L."/>
            <person name="Mangifesta M."/>
            <person name="Ferrario C."/>
            <person name="Modesto M."/>
            <person name="Mattarelli P."/>
            <person name="Jiri K."/>
            <person name="van Sinderen D."/>
            <person name="Ventura M."/>
        </authorList>
    </citation>
    <scope>NUCLEOTIDE SEQUENCE [LARGE SCALE GENOMIC DNA]</scope>
    <source>
        <strain evidence="2 4">DSM 100216</strain>
    </source>
</reference>
<evidence type="ECO:0000313" key="5">
    <source>
        <dbReference type="Proteomes" id="UP000593943"/>
    </source>
</evidence>
<dbReference type="Proteomes" id="UP000593943">
    <property type="component" value="Chromosome"/>
</dbReference>